<dbReference type="InterPro" id="IPR000387">
    <property type="entry name" value="Tyr_Pase_dom"/>
</dbReference>
<dbReference type="SMART" id="SM00195">
    <property type="entry name" value="DSPc"/>
    <property type="match status" value="1"/>
</dbReference>
<feature type="domain" description="Tyrosine specific protein phosphatases" evidence="4">
    <location>
        <begin position="114"/>
        <end position="175"/>
    </location>
</feature>
<dbReference type="EMBL" id="WSZM01000194">
    <property type="protein sequence ID" value="KAF4038453.1"/>
    <property type="molecule type" value="Genomic_DNA"/>
</dbReference>
<dbReference type="Pfam" id="PF00782">
    <property type="entry name" value="DSPc"/>
    <property type="match status" value="1"/>
</dbReference>
<keyword evidence="1" id="KW-0378">Hydrolase</keyword>
<evidence type="ECO:0000259" key="4">
    <source>
        <dbReference type="PROSITE" id="PS50056"/>
    </source>
</evidence>
<evidence type="ECO:0000256" key="2">
    <source>
        <dbReference type="ARBA" id="ARBA00022912"/>
    </source>
</evidence>
<comment type="caution">
    <text evidence="5">The sequence shown here is derived from an EMBL/GenBank/DDBJ whole genome shotgun (WGS) entry which is preliminary data.</text>
</comment>
<feature type="domain" description="Tyrosine-protein phosphatase" evidence="3">
    <location>
        <begin position="35"/>
        <end position="196"/>
    </location>
</feature>
<dbReference type="GO" id="GO:0005737">
    <property type="term" value="C:cytoplasm"/>
    <property type="evidence" value="ECO:0007669"/>
    <property type="project" value="TreeGrafter"/>
</dbReference>
<reference evidence="5" key="1">
    <citation type="submission" date="2020-04" db="EMBL/GenBank/DDBJ databases">
        <title>Hybrid Assembly of Korean Phytophthora infestans isolates.</title>
        <authorList>
            <person name="Prokchorchik M."/>
            <person name="Lee Y."/>
            <person name="Seo J."/>
            <person name="Cho J.-H."/>
            <person name="Park Y.-E."/>
            <person name="Jang D.-C."/>
            <person name="Im J.-S."/>
            <person name="Choi J.-G."/>
            <person name="Park H.-J."/>
            <person name="Lee G.-B."/>
            <person name="Lee Y.-G."/>
            <person name="Hong S.-Y."/>
            <person name="Cho K."/>
            <person name="Sohn K.H."/>
        </authorList>
    </citation>
    <scope>NUCLEOTIDE SEQUENCE</scope>
    <source>
        <strain evidence="5">KR_1_A1</strain>
        <strain evidence="6">KR_2_A2</strain>
    </source>
</reference>
<dbReference type="PROSITE" id="PS50056">
    <property type="entry name" value="TYR_PHOSPHATASE_2"/>
    <property type="match status" value="1"/>
</dbReference>
<dbReference type="PANTHER" id="PTHR46377">
    <property type="entry name" value="DUAL SPECIFICITY PROTEIN PHOSPHATASE 19"/>
    <property type="match status" value="1"/>
</dbReference>
<dbReference type="InterPro" id="IPR000340">
    <property type="entry name" value="Dual-sp_phosphatase_cat-dom"/>
</dbReference>
<dbReference type="GO" id="GO:0008579">
    <property type="term" value="F:JUN kinase phosphatase activity"/>
    <property type="evidence" value="ECO:0007669"/>
    <property type="project" value="TreeGrafter"/>
</dbReference>
<dbReference type="EMBL" id="JAACNO010002176">
    <property type="protein sequence ID" value="KAF4135272.1"/>
    <property type="molecule type" value="Genomic_DNA"/>
</dbReference>
<dbReference type="InterPro" id="IPR020422">
    <property type="entry name" value="TYR_PHOSPHATASE_DUAL_dom"/>
</dbReference>
<keyword evidence="2" id="KW-0904">Protein phosphatase</keyword>
<dbReference type="InterPro" id="IPR029021">
    <property type="entry name" value="Prot-tyrosine_phosphatase-like"/>
</dbReference>
<gene>
    <name evidence="5" type="ORF">GN244_ATG09424</name>
    <name evidence="6" type="ORF">GN958_ATG15534</name>
</gene>
<dbReference type="AlphaFoldDB" id="A0A833STG5"/>
<sequence>METTATCYEAYTSEDETLQDEYGEEVEVQEMTDDKPMHISGKLFIGSIDAVRNVEALKRLRIGGALALLGKGEEENAVSSHSSALGDVYEEVRIARTTIEIEDSKDGDLLCRLPKILSELEKLVKTAEQNGTNVLVHCIAGRSRSASVVAAWLLVNGPRQQSVQDVVDRIRVIRPWIEINSHFMRDLHLFHFALNLPNRTSLDTENVALLKDRVLPRLDFGPNLVQSILLGTKTITMRLLSDIEGDTNSDLDSIFPYSIVTATTTDSADDSPSRAQFAYLQIDKIETHELGAMNEFTFVSRDSIPLKMCCVY</sequence>
<proteinExistence type="predicted"/>
<evidence type="ECO:0000256" key="1">
    <source>
        <dbReference type="ARBA" id="ARBA00022801"/>
    </source>
</evidence>
<dbReference type="PANTHER" id="PTHR46377:SF5">
    <property type="entry name" value="DUAL SPECIFICITY PHOSPHATASE"/>
    <property type="match status" value="1"/>
</dbReference>
<keyword evidence="7" id="KW-1185">Reference proteome</keyword>
<dbReference type="PROSITE" id="PS00383">
    <property type="entry name" value="TYR_PHOSPHATASE_1"/>
    <property type="match status" value="1"/>
</dbReference>
<dbReference type="SUPFAM" id="SSF52799">
    <property type="entry name" value="(Phosphotyrosine protein) phosphatases II"/>
    <property type="match status" value="1"/>
</dbReference>
<dbReference type="FunFam" id="3.90.190.10:FF:000406">
    <property type="entry name" value="Uncharacterized protein"/>
    <property type="match status" value="1"/>
</dbReference>
<evidence type="ECO:0000259" key="3">
    <source>
        <dbReference type="PROSITE" id="PS50054"/>
    </source>
</evidence>
<evidence type="ECO:0000313" key="5">
    <source>
        <dbReference type="EMBL" id="KAF4038453.1"/>
    </source>
</evidence>
<dbReference type="CDD" id="cd14498">
    <property type="entry name" value="DSP"/>
    <property type="match status" value="1"/>
</dbReference>
<dbReference type="Proteomes" id="UP000704712">
    <property type="component" value="Unassembled WGS sequence"/>
</dbReference>
<evidence type="ECO:0000313" key="7">
    <source>
        <dbReference type="Proteomes" id="UP000602510"/>
    </source>
</evidence>
<name>A0A833STG5_PHYIN</name>
<organism evidence="5 7">
    <name type="scientific">Phytophthora infestans</name>
    <name type="common">Potato late blight agent</name>
    <name type="synonym">Botrytis infestans</name>
    <dbReference type="NCBI Taxonomy" id="4787"/>
    <lineage>
        <taxon>Eukaryota</taxon>
        <taxon>Sar</taxon>
        <taxon>Stramenopiles</taxon>
        <taxon>Oomycota</taxon>
        <taxon>Peronosporomycetes</taxon>
        <taxon>Peronosporales</taxon>
        <taxon>Peronosporaceae</taxon>
        <taxon>Phytophthora</taxon>
    </lineage>
</organism>
<dbReference type="PROSITE" id="PS50054">
    <property type="entry name" value="TYR_PHOSPHATASE_DUAL"/>
    <property type="match status" value="1"/>
</dbReference>
<protein>
    <submittedName>
        <fullName evidence="5 6">Dual specificity phosphatase catalytic domain</fullName>
    </submittedName>
</protein>
<dbReference type="InterPro" id="IPR016130">
    <property type="entry name" value="Tyr_Pase_AS"/>
</dbReference>
<accession>A0A833STG5</accession>
<dbReference type="Proteomes" id="UP000602510">
    <property type="component" value="Unassembled WGS sequence"/>
</dbReference>
<dbReference type="Gene3D" id="3.90.190.10">
    <property type="entry name" value="Protein tyrosine phosphatase superfamily"/>
    <property type="match status" value="1"/>
</dbReference>
<evidence type="ECO:0000313" key="6">
    <source>
        <dbReference type="EMBL" id="KAF4135272.1"/>
    </source>
</evidence>